<keyword evidence="4" id="KW-0788">Thiol protease</keyword>
<dbReference type="SUPFAM" id="SSF118010">
    <property type="entry name" value="TM1457-like"/>
    <property type="match status" value="1"/>
</dbReference>
<dbReference type="GO" id="GO:0008234">
    <property type="term" value="F:cysteine-type peptidase activity"/>
    <property type="evidence" value="ECO:0007669"/>
    <property type="project" value="UniProtKB-KW"/>
</dbReference>
<dbReference type="Pfam" id="PF04327">
    <property type="entry name" value="Peptidase_Prp"/>
    <property type="match status" value="1"/>
</dbReference>
<evidence type="ECO:0000256" key="4">
    <source>
        <dbReference type="ARBA" id="ARBA00022807"/>
    </source>
</evidence>
<dbReference type="GO" id="GO:0042254">
    <property type="term" value="P:ribosome biogenesis"/>
    <property type="evidence" value="ECO:0007669"/>
    <property type="project" value="UniProtKB-KW"/>
</dbReference>
<evidence type="ECO:0000313" key="7">
    <source>
        <dbReference type="EMBL" id="AGS52615.1"/>
    </source>
</evidence>
<dbReference type="EMBL" id="JQ844202">
    <property type="protein sequence ID" value="AGS52615.1"/>
    <property type="molecule type" value="Genomic_DNA"/>
</dbReference>
<organism evidence="7">
    <name type="scientific">uncultured bacterium contig00042</name>
    <dbReference type="NCBI Taxonomy" id="1181529"/>
    <lineage>
        <taxon>Bacteria</taxon>
        <taxon>environmental samples</taxon>
    </lineage>
</organism>
<name>A0A806KDF0_9BACT</name>
<reference evidence="7" key="1">
    <citation type="submission" date="2012-03" db="EMBL/GenBank/DDBJ databases">
        <title>Functional metagenomics reveals considerable lignocellulase gene clusters in the gut microbiome of a wood-feeding higher termite.</title>
        <authorList>
            <person name="Liu N."/>
        </authorList>
    </citation>
    <scope>NUCLEOTIDE SEQUENCE</scope>
</reference>
<accession>A0A806KDF0</accession>
<dbReference type="InterPro" id="IPR007422">
    <property type="entry name" value="Peptidase_Prp"/>
</dbReference>
<proteinExistence type="inferred from homology"/>
<protein>
    <recommendedName>
        <fullName evidence="6">Ribosomal processing cysteine protease Prp</fullName>
    </recommendedName>
</protein>
<keyword evidence="1" id="KW-0690">Ribosome biogenesis</keyword>
<evidence type="ECO:0000256" key="1">
    <source>
        <dbReference type="ARBA" id="ARBA00022517"/>
    </source>
</evidence>
<dbReference type="GO" id="GO:0006508">
    <property type="term" value="P:proteolysis"/>
    <property type="evidence" value="ECO:0007669"/>
    <property type="project" value="UniProtKB-KW"/>
</dbReference>
<evidence type="ECO:0000256" key="2">
    <source>
        <dbReference type="ARBA" id="ARBA00022670"/>
    </source>
</evidence>
<dbReference type="InterPro" id="IPR036764">
    <property type="entry name" value="Peptidase_Prp_sf"/>
</dbReference>
<evidence type="ECO:0000256" key="6">
    <source>
        <dbReference type="ARBA" id="ARBA00044538"/>
    </source>
</evidence>
<evidence type="ECO:0000256" key="5">
    <source>
        <dbReference type="ARBA" id="ARBA00044503"/>
    </source>
</evidence>
<comment type="similarity">
    <text evidence="5">Belongs to the Prp family.</text>
</comment>
<sequence>MIEIEVVLEQDGTLRACKASGHAGAGKTGTDIVCASVSILMGTACKTLSGRKGITLRYGAPEKGELWLEADYDADGKDFLFAAGAFFD</sequence>
<keyword evidence="3" id="KW-0378">Hydrolase</keyword>
<keyword evidence="2" id="KW-0645">Protease</keyword>
<dbReference type="AlphaFoldDB" id="A0A806KDF0"/>
<dbReference type="Gene3D" id="3.30.70.1490">
    <property type="entry name" value="Cysteine protease Prp"/>
    <property type="match status" value="1"/>
</dbReference>
<evidence type="ECO:0000256" key="3">
    <source>
        <dbReference type="ARBA" id="ARBA00022801"/>
    </source>
</evidence>
<dbReference type="CDD" id="cd16332">
    <property type="entry name" value="Prp-like"/>
    <property type="match status" value="1"/>
</dbReference>